<evidence type="ECO:0000313" key="2">
    <source>
        <dbReference type="EMBL" id="GAG39968.1"/>
    </source>
</evidence>
<evidence type="ECO:0008006" key="3">
    <source>
        <dbReference type="Google" id="ProtNLM"/>
    </source>
</evidence>
<dbReference type="InterPro" id="IPR013517">
    <property type="entry name" value="FG-GAP"/>
</dbReference>
<protein>
    <recommendedName>
        <fullName evidence="3">VCBS repeat-containing protein</fullName>
    </recommendedName>
</protein>
<dbReference type="AlphaFoldDB" id="X0XTN1"/>
<dbReference type="PANTHER" id="PTHR46580">
    <property type="entry name" value="SENSOR KINASE-RELATED"/>
    <property type="match status" value="1"/>
</dbReference>
<dbReference type="Gene3D" id="2.130.10.130">
    <property type="entry name" value="Integrin alpha, N-terminal"/>
    <property type="match status" value="2"/>
</dbReference>
<name>X0XTN1_9ZZZZ</name>
<feature type="non-terminal residue" evidence="2">
    <location>
        <position position="252"/>
    </location>
</feature>
<dbReference type="Pfam" id="PF13517">
    <property type="entry name" value="FG-GAP_3"/>
    <property type="match status" value="2"/>
</dbReference>
<proteinExistence type="predicted"/>
<dbReference type="EMBL" id="BARS01042163">
    <property type="protein sequence ID" value="GAG39968.1"/>
    <property type="molecule type" value="Genomic_DNA"/>
</dbReference>
<organism evidence="2">
    <name type="scientific">marine sediment metagenome</name>
    <dbReference type="NCBI Taxonomy" id="412755"/>
    <lineage>
        <taxon>unclassified sequences</taxon>
        <taxon>metagenomes</taxon>
        <taxon>ecological metagenomes</taxon>
    </lineage>
</organism>
<feature type="non-terminal residue" evidence="2">
    <location>
        <position position="1"/>
    </location>
</feature>
<dbReference type="SUPFAM" id="SSF69318">
    <property type="entry name" value="Integrin alpha N-terminal domain"/>
    <property type="match status" value="1"/>
</dbReference>
<dbReference type="InterPro" id="IPR028994">
    <property type="entry name" value="Integrin_alpha_N"/>
</dbReference>
<evidence type="ECO:0000256" key="1">
    <source>
        <dbReference type="ARBA" id="ARBA00022729"/>
    </source>
</evidence>
<dbReference type="PANTHER" id="PTHR46580:SF4">
    <property type="entry name" value="ATP_GTP-BINDING PROTEIN"/>
    <property type="match status" value="1"/>
</dbReference>
<sequence>DGARLADVNGDGRADITVGWEEGGVTRVYVNPGLATSTGSGQAKARQKWPAVTVGRTPSVEDAVFVDLDADGAMDVVSCCEGRTKAVFVHWAPKERKSLLAPTAWKQEALAVSKGRMQWMFAVAMQVDGANGVDLIAGAKGGGAEIGWFESPRNPRRVADWKWHTISRAGWIMSLITHDMDGDGDKDIVISDRYGPLRGCRWLENPGRGPLQAKPWKNHFIGGQDAEVMFMKIADLDGDGLTDAVVATKSRK</sequence>
<gene>
    <name evidence="2" type="ORF">S01H1_64008</name>
</gene>
<keyword evidence="1" id="KW-0732">Signal</keyword>
<reference evidence="2" key="1">
    <citation type="journal article" date="2014" name="Front. Microbiol.">
        <title>High frequency of phylogenetically diverse reductive dehalogenase-homologous genes in deep subseafloor sedimentary metagenomes.</title>
        <authorList>
            <person name="Kawai M."/>
            <person name="Futagami T."/>
            <person name="Toyoda A."/>
            <person name="Takaki Y."/>
            <person name="Nishi S."/>
            <person name="Hori S."/>
            <person name="Arai W."/>
            <person name="Tsubouchi T."/>
            <person name="Morono Y."/>
            <person name="Uchiyama I."/>
            <person name="Ito T."/>
            <person name="Fujiyama A."/>
            <person name="Inagaki F."/>
            <person name="Takami H."/>
        </authorList>
    </citation>
    <scope>NUCLEOTIDE SEQUENCE</scope>
    <source>
        <strain evidence="2">Expedition CK06-06</strain>
    </source>
</reference>
<comment type="caution">
    <text evidence="2">The sequence shown here is derived from an EMBL/GenBank/DDBJ whole genome shotgun (WGS) entry which is preliminary data.</text>
</comment>
<accession>X0XTN1</accession>